<evidence type="ECO:0000256" key="1">
    <source>
        <dbReference type="SAM" id="Coils"/>
    </source>
</evidence>
<keyword evidence="1" id="KW-0175">Coiled coil</keyword>
<feature type="coiled-coil region" evidence="1">
    <location>
        <begin position="354"/>
        <end position="381"/>
    </location>
</feature>
<gene>
    <name evidence="3" type="ORF">H9W90_02320</name>
</gene>
<protein>
    <submittedName>
        <fullName evidence="3">Uncharacterized protein</fullName>
    </submittedName>
</protein>
<evidence type="ECO:0000313" key="4">
    <source>
        <dbReference type="Proteomes" id="UP000515808"/>
    </source>
</evidence>
<dbReference type="AlphaFoldDB" id="A0A7G9LBH3"/>
<name>A0A7G9LBH3_9FLAO</name>
<accession>A0A7G9LBH3</accession>
<keyword evidence="4" id="KW-1185">Reference proteome</keyword>
<reference evidence="3 4" key="1">
    <citation type="submission" date="2020-08" db="EMBL/GenBank/DDBJ databases">
        <title>Polaribacter sp. L12M9 isolated from gut of the Korean scallop.</title>
        <authorList>
            <person name="Jeong Y.S."/>
        </authorList>
    </citation>
    <scope>NUCLEOTIDE SEQUENCE [LARGE SCALE GENOMIC DNA]</scope>
    <source>
        <strain evidence="3 4">L12M9</strain>
    </source>
</reference>
<dbReference type="EMBL" id="CP060695">
    <property type="protein sequence ID" value="QNM85972.1"/>
    <property type="molecule type" value="Genomic_DNA"/>
</dbReference>
<dbReference type="Proteomes" id="UP000515808">
    <property type="component" value="Chromosome"/>
</dbReference>
<feature type="coiled-coil region" evidence="1">
    <location>
        <begin position="71"/>
        <end position="98"/>
    </location>
</feature>
<feature type="region of interest" description="Disordered" evidence="2">
    <location>
        <begin position="188"/>
        <end position="279"/>
    </location>
</feature>
<proteinExistence type="predicted"/>
<evidence type="ECO:0000256" key="2">
    <source>
        <dbReference type="SAM" id="MobiDB-lite"/>
    </source>
</evidence>
<feature type="compositionally biased region" description="Low complexity" evidence="2">
    <location>
        <begin position="203"/>
        <end position="251"/>
    </location>
</feature>
<sequence>MKQILLLFIVYFFIPIEGFSQQLQEPNYPNCSSLREKNENYAAADGKYTTWCEMKKQTPYVRCQCKREQMMANFKKQIDDLNDKIEQVNKQASSYRSKYDSSYKDAQDYKGKLYEDDNSNFESDRQNALRFLKISLQNKEQQLKYLEESKRLNDRKPSYGNAGFDYKDQSIRYAKDAIENLKKEIEEVTNKQKKQKLSISFGNNNSNSSSRNSSSNSNSSNNNANRNQNNSNSNTYQQKYQSNNIKNSNSNNRKETYQQKQARLQQEKKNREIEENNRRYKAQLQRIEANKRFHAKMESYSKNAMAKFDQAAQGDLLAAGIMKGSYAIAMASQGYTDKTAIVGAATNIIGGLLANAERKRAEEARLAAIEAEKRKREAAKRKFIAKLVKNRKLTLTRMPGFKYPSFLTNNSSTSVFFFAMIANEEKLKEDLPEIKITDIVEVARYSDGTWPSENTFKEKMTKYGSYDVRIFGAFTNYNIASKKLEQLIKGLAENGVKIKLVNAAKDFIVEKRENSTTSTGSNNFWGKSISDDKKEIKKAIPKKDVSNTTKKESNLKENGFWGKSITLETKKDSLLSKKEKAQKKKITKKKDFWGKSIKVEKKKDSTTKKKTIKKGF</sequence>
<feature type="compositionally biased region" description="Basic and acidic residues" evidence="2">
    <location>
        <begin position="265"/>
        <end position="278"/>
    </location>
</feature>
<dbReference type="KEGG" id="ppec:H9W90_02320"/>
<evidence type="ECO:0000313" key="3">
    <source>
        <dbReference type="EMBL" id="QNM85972.1"/>
    </source>
</evidence>
<organism evidence="3 4">
    <name type="scientific">Polaribacter pectinis</name>
    <dbReference type="NCBI Taxonomy" id="2738844"/>
    <lineage>
        <taxon>Bacteria</taxon>
        <taxon>Pseudomonadati</taxon>
        <taxon>Bacteroidota</taxon>
        <taxon>Flavobacteriia</taxon>
        <taxon>Flavobacteriales</taxon>
        <taxon>Flavobacteriaceae</taxon>
    </lineage>
</organism>
<dbReference type="RefSeq" id="WP_187482864.1">
    <property type="nucleotide sequence ID" value="NZ_CP060695.1"/>
</dbReference>